<protein>
    <recommendedName>
        <fullName evidence="3">Recombinase zinc beta ribbon domain-containing protein</fullName>
    </recommendedName>
</protein>
<evidence type="ECO:0000313" key="2">
    <source>
        <dbReference type="Proteomes" id="UP000278981"/>
    </source>
</evidence>
<evidence type="ECO:0008006" key="3">
    <source>
        <dbReference type="Google" id="ProtNLM"/>
    </source>
</evidence>
<reference evidence="1 2" key="1">
    <citation type="submission" date="2018-04" db="EMBL/GenBank/DDBJ databases">
        <title>Micromonosporas from Atacama Desert.</title>
        <authorList>
            <person name="Carro L."/>
            <person name="Klenk H.-P."/>
            <person name="Goodfellow M."/>
        </authorList>
    </citation>
    <scope>NUCLEOTIDE SEQUENCE [LARGE SCALE GENOMIC DNA]</scope>
    <source>
        <strain evidence="1 2">LB19</strain>
    </source>
</reference>
<dbReference type="EMBL" id="QDGB01000326">
    <property type="protein sequence ID" value="RQX13411.1"/>
    <property type="molecule type" value="Genomic_DNA"/>
</dbReference>
<sequence length="118" mass="13040">MVSPPPQLRTKMSATNDPYLLRLLLRCWNCDLRMVCTGLIGARADSDKLSQRTYKCGLGCHQEAIDAAAIESIVWTAAERRATISDIAAPYRQSVLEMLLVKAVIGPTGADISYVWRT</sequence>
<evidence type="ECO:0000313" key="1">
    <source>
        <dbReference type="EMBL" id="RQX13411.1"/>
    </source>
</evidence>
<comment type="caution">
    <text evidence="1">The sequence shown here is derived from an EMBL/GenBank/DDBJ whole genome shotgun (WGS) entry which is preliminary data.</text>
</comment>
<proteinExistence type="predicted"/>
<name>A0A3N9XK10_9ACTN</name>
<organism evidence="1 2">
    <name type="scientific">Micromonospora ureilytica</name>
    <dbReference type="NCBI Taxonomy" id="709868"/>
    <lineage>
        <taxon>Bacteria</taxon>
        <taxon>Bacillati</taxon>
        <taxon>Actinomycetota</taxon>
        <taxon>Actinomycetes</taxon>
        <taxon>Micromonosporales</taxon>
        <taxon>Micromonosporaceae</taxon>
        <taxon>Micromonospora</taxon>
    </lineage>
</organism>
<accession>A0A3N9XK10</accession>
<dbReference type="AlphaFoldDB" id="A0A3N9XK10"/>
<gene>
    <name evidence="1" type="ORF">DDE19_26085</name>
</gene>
<dbReference type="Proteomes" id="UP000278981">
    <property type="component" value="Unassembled WGS sequence"/>
</dbReference>